<keyword evidence="1" id="KW-0808">Transferase</keyword>
<dbReference type="GO" id="GO:0004674">
    <property type="term" value="F:protein serine/threonine kinase activity"/>
    <property type="evidence" value="ECO:0007669"/>
    <property type="project" value="UniProtKB-KW"/>
</dbReference>
<dbReference type="InterPro" id="IPR003594">
    <property type="entry name" value="HATPase_dom"/>
</dbReference>
<dbReference type="Gene3D" id="3.30.565.10">
    <property type="entry name" value="Histidine kinase-like ATPase, C-terminal domain"/>
    <property type="match status" value="1"/>
</dbReference>
<reference evidence="3" key="1">
    <citation type="submission" date="2020-03" db="EMBL/GenBank/DDBJ databases">
        <title>Molecular networking-based the target discovery of potent antiproliferative macrolactams: 5/6/7/16 polycyclic ansamycins and glycosylated trienomycin from Streptomyces cacaoi subsp. asoensis.</title>
        <authorList>
            <person name="Liu L.-L."/>
        </authorList>
    </citation>
    <scope>NUCLEOTIDE SEQUENCE [LARGE SCALE GENOMIC DNA]</scope>
    <source>
        <strain evidence="3">H2S5</strain>
    </source>
</reference>
<dbReference type="InterPro" id="IPR050267">
    <property type="entry name" value="Anti-sigma-factor_SerPK"/>
</dbReference>
<evidence type="ECO:0000313" key="3">
    <source>
        <dbReference type="EMBL" id="QJS99534.1"/>
    </source>
</evidence>
<keyword evidence="1" id="KW-0723">Serine/threonine-protein kinase</keyword>
<keyword evidence="4" id="KW-1185">Reference proteome</keyword>
<proteinExistence type="predicted"/>
<dbReference type="CDD" id="cd16936">
    <property type="entry name" value="HATPase_RsbW-like"/>
    <property type="match status" value="1"/>
</dbReference>
<dbReference type="PANTHER" id="PTHR35526">
    <property type="entry name" value="ANTI-SIGMA-F FACTOR RSBW-RELATED"/>
    <property type="match status" value="1"/>
</dbReference>
<dbReference type="InterPro" id="IPR036890">
    <property type="entry name" value="HATPase_C_sf"/>
</dbReference>
<protein>
    <submittedName>
        <fullName evidence="3">ATP-binding protein</fullName>
    </submittedName>
</protein>
<name>A0A6M4WK47_9ACTN</name>
<sequence>MATEPRGNDALSAWAIPSRTARFAGEPQDVTGARLATEEFLHELARTVPPTAPECWHDIVLIVTELAANAVQYAPGPFELCLRPTFDGVHVTLHDTNSTPPSPRPFHPDSGGGGIGWYLVHTLCSQVSVVANEAGQGEGKDVHVFLPW</sequence>
<gene>
    <name evidence="3" type="ORF">G9272_03775</name>
</gene>
<dbReference type="SUPFAM" id="SSF55874">
    <property type="entry name" value="ATPase domain of HSP90 chaperone/DNA topoisomerase II/histidine kinase"/>
    <property type="match status" value="1"/>
</dbReference>
<dbReference type="AlphaFoldDB" id="A0A6M4WK47"/>
<keyword evidence="3" id="KW-0547">Nucleotide-binding</keyword>
<keyword evidence="3" id="KW-0067">ATP-binding</keyword>
<organism evidence="3 4">
    <name type="scientific">Streptomyces asoensis</name>
    <dbReference type="NCBI Taxonomy" id="249586"/>
    <lineage>
        <taxon>Bacteria</taxon>
        <taxon>Bacillati</taxon>
        <taxon>Actinomycetota</taxon>
        <taxon>Actinomycetes</taxon>
        <taxon>Kitasatosporales</taxon>
        <taxon>Streptomycetaceae</taxon>
        <taxon>Streptomyces</taxon>
    </lineage>
</organism>
<dbReference type="RefSeq" id="WP_171395186.1">
    <property type="nucleotide sequence ID" value="NZ_CP049838.1"/>
</dbReference>
<dbReference type="GO" id="GO:0005524">
    <property type="term" value="F:ATP binding"/>
    <property type="evidence" value="ECO:0007669"/>
    <property type="project" value="UniProtKB-KW"/>
</dbReference>
<dbReference type="PANTHER" id="PTHR35526:SF3">
    <property type="entry name" value="ANTI-SIGMA-F FACTOR RSBW"/>
    <property type="match status" value="1"/>
</dbReference>
<evidence type="ECO:0000259" key="2">
    <source>
        <dbReference type="Pfam" id="PF13581"/>
    </source>
</evidence>
<evidence type="ECO:0000313" key="4">
    <source>
        <dbReference type="Proteomes" id="UP000502665"/>
    </source>
</evidence>
<dbReference type="Pfam" id="PF13581">
    <property type="entry name" value="HATPase_c_2"/>
    <property type="match status" value="1"/>
</dbReference>
<accession>A0A6M4WK47</accession>
<evidence type="ECO:0000256" key="1">
    <source>
        <dbReference type="ARBA" id="ARBA00022527"/>
    </source>
</evidence>
<dbReference type="Proteomes" id="UP000502665">
    <property type="component" value="Chromosome"/>
</dbReference>
<keyword evidence="1" id="KW-0418">Kinase</keyword>
<dbReference type="EMBL" id="CP049838">
    <property type="protein sequence ID" value="QJS99534.1"/>
    <property type="molecule type" value="Genomic_DNA"/>
</dbReference>
<feature type="domain" description="Histidine kinase/HSP90-like ATPase" evidence="2">
    <location>
        <begin position="27"/>
        <end position="135"/>
    </location>
</feature>